<dbReference type="SUPFAM" id="SSF48239">
    <property type="entry name" value="Terpenoid cyclases/Protein prenyltransferases"/>
    <property type="match status" value="1"/>
</dbReference>
<keyword evidence="1" id="KW-0732">Signal</keyword>
<proteinExistence type="predicted"/>
<dbReference type="Proteomes" id="UP001501821">
    <property type="component" value="Unassembled WGS sequence"/>
</dbReference>
<feature type="signal peptide" evidence="1">
    <location>
        <begin position="1"/>
        <end position="31"/>
    </location>
</feature>
<accession>A0ABP7I525</accession>
<gene>
    <name evidence="2" type="ORF">GCM10022242_07850</name>
</gene>
<evidence type="ECO:0000256" key="1">
    <source>
        <dbReference type="SAM" id="SignalP"/>
    </source>
</evidence>
<dbReference type="InterPro" id="IPR008930">
    <property type="entry name" value="Terpenoid_cyclase/PrenylTrfase"/>
</dbReference>
<protein>
    <recommendedName>
        <fullName evidence="4">Terpene cyclase/mutase family protein</fullName>
    </recommendedName>
</protein>
<dbReference type="PROSITE" id="PS51318">
    <property type="entry name" value="TAT"/>
    <property type="match status" value="1"/>
</dbReference>
<dbReference type="Gene3D" id="1.50.10.20">
    <property type="match status" value="1"/>
</dbReference>
<keyword evidence="3" id="KW-1185">Reference proteome</keyword>
<comment type="caution">
    <text evidence="2">The sequence shown here is derived from an EMBL/GenBank/DDBJ whole genome shotgun (WGS) entry which is preliminary data.</text>
</comment>
<name>A0ABP7I525_9ACTN</name>
<evidence type="ECO:0000313" key="2">
    <source>
        <dbReference type="EMBL" id="GAA3807329.1"/>
    </source>
</evidence>
<dbReference type="RefSeq" id="WP_344772500.1">
    <property type="nucleotide sequence ID" value="NZ_BAABAH010000002.1"/>
</dbReference>
<dbReference type="EMBL" id="BAABAH010000002">
    <property type="protein sequence ID" value="GAA3807329.1"/>
    <property type="molecule type" value="Genomic_DNA"/>
</dbReference>
<dbReference type="InterPro" id="IPR006311">
    <property type="entry name" value="TAT_signal"/>
</dbReference>
<evidence type="ECO:0008006" key="4">
    <source>
        <dbReference type="Google" id="ProtNLM"/>
    </source>
</evidence>
<evidence type="ECO:0000313" key="3">
    <source>
        <dbReference type="Proteomes" id="UP001501821"/>
    </source>
</evidence>
<feature type="chain" id="PRO_5046931280" description="Terpene cyclase/mutase family protein" evidence="1">
    <location>
        <begin position="32"/>
        <end position="536"/>
    </location>
</feature>
<reference evidence="3" key="1">
    <citation type="journal article" date="2019" name="Int. J. Syst. Evol. Microbiol.">
        <title>The Global Catalogue of Microorganisms (GCM) 10K type strain sequencing project: providing services to taxonomists for standard genome sequencing and annotation.</title>
        <authorList>
            <consortium name="The Broad Institute Genomics Platform"/>
            <consortium name="The Broad Institute Genome Sequencing Center for Infectious Disease"/>
            <person name="Wu L."/>
            <person name="Ma J."/>
        </authorList>
    </citation>
    <scope>NUCLEOTIDE SEQUENCE [LARGE SCALE GENOMIC DNA]</scope>
    <source>
        <strain evidence="3">JCM 16953</strain>
    </source>
</reference>
<sequence length="536" mass="53792">MSPNILRRTGAIALSGAVAAGLTLAGPAAHAATDHRPANMAAGWLAGELVDGALQSSFGGPDWGLTIDAGLAFEEVGGHEAELSSIAAAVEGHVADYVTGDSFGDADSTYSKATAKAAYFAESVGADPTAFGGDDLMTRLGATLQASGRIKDISAYGDYANVIGQAFAARVLVDQASSSAGAALSFLLSQQCAAGWFRQDFTHVGADPANFDPGTATDAPCSAGADVESTPSVDTTALTVMLLEPLAGTDQDIAAALSGAVDWLQSAQRTNGSFDDGGDIGPNANSTSVAAWALRVAGADSAAARAATWVRALQIGETACDGAATVDEGAVAYTAADYKAAVAGGVTDRAKFDRVATQAVPALLAAPAATTNLKLGGAPSFLDGGTKQKLSPSGLAPGERGCASIGGNHRSVVGDADGAATVLVPVPDRTKQVTVAIEVVGQAVGTPRVALAAKRLPVDLRQRVQPGGTQRVVVDGLWPGESVVVKNAGDLVARGRAAEDGSFVAKFPVARKAGSCEVAVRGQFGDRHGSTSYQVG</sequence>
<organism evidence="2 3">
    <name type="scientific">Nocardioides panacisoli</name>
    <dbReference type="NCBI Taxonomy" id="627624"/>
    <lineage>
        <taxon>Bacteria</taxon>
        <taxon>Bacillati</taxon>
        <taxon>Actinomycetota</taxon>
        <taxon>Actinomycetes</taxon>
        <taxon>Propionibacteriales</taxon>
        <taxon>Nocardioidaceae</taxon>
        <taxon>Nocardioides</taxon>
    </lineage>
</organism>